<keyword evidence="4" id="KW-0233">DNA recombination</keyword>
<dbReference type="CDD" id="cd03768">
    <property type="entry name" value="SR_ResInv"/>
    <property type="match status" value="1"/>
</dbReference>
<keyword evidence="2" id="KW-0229">DNA integration</keyword>
<protein>
    <submittedName>
        <fullName evidence="8">Resolvase</fullName>
    </submittedName>
</protein>
<dbReference type="InterPro" id="IPR036162">
    <property type="entry name" value="Resolvase-like_N_sf"/>
</dbReference>
<evidence type="ECO:0000313" key="9">
    <source>
        <dbReference type="Proteomes" id="UP000004840"/>
    </source>
</evidence>
<evidence type="ECO:0000256" key="2">
    <source>
        <dbReference type="ARBA" id="ARBA00022908"/>
    </source>
</evidence>
<dbReference type="InterPro" id="IPR009057">
    <property type="entry name" value="Homeodomain-like_sf"/>
</dbReference>
<dbReference type="GO" id="GO:0000150">
    <property type="term" value="F:DNA strand exchange activity"/>
    <property type="evidence" value="ECO:0007669"/>
    <property type="project" value="InterPro"/>
</dbReference>
<gene>
    <name evidence="8" type="ORF">CCAS_06285</name>
</gene>
<dbReference type="InterPro" id="IPR050639">
    <property type="entry name" value="SSR_resolvase"/>
</dbReference>
<dbReference type="PROSITE" id="PS51736">
    <property type="entry name" value="RECOMBINASES_3"/>
    <property type="match status" value="1"/>
</dbReference>
<evidence type="ECO:0000256" key="6">
    <source>
        <dbReference type="PROSITE-ProRule" id="PRU10137"/>
    </source>
</evidence>
<organism evidence="8 9">
    <name type="scientific">Corynebacterium casei UCMA 3821</name>
    <dbReference type="NCBI Taxonomy" id="1110505"/>
    <lineage>
        <taxon>Bacteria</taxon>
        <taxon>Bacillati</taxon>
        <taxon>Actinomycetota</taxon>
        <taxon>Actinomycetes</taxon>
        <taxon>Mycobacteriales</taxon>
        <taxon>Corynebacteriaceae</taxon>
        <taxon>Corynebacterium</taxon>
    </lineage>
</organism>
<dbReference type="PROSITE" id="PS00397">
    <property type="entry name" value="RECOMBINASES_1"/>
    <property type="match status" value="1"/>
</dbReference>
<dbReference type="Pfam" id="PF00239">
    <property type="entry name" value="Resolvase"/>
    <property type="match status" value="1"/>
</dbReference>
<dbReference type="SUPFAM" id="SSF46689">
    <property type="entry name" value="Homeodomain-like"/>
    <property type="match status" value="1"/>
</dbReference>
<accession>G7HXA1</accession>
<proteinExistence type="inferred from homology"/>
<evidence type="ECO:0000256" key="5">
    <source>
        <dbReference type="PIRSR" id="PIRSR606118-50"/>
    </source>
</evidence>
<dbReference type="Pfam" id="PF02796">
    <property type="entry name" value="HTH_7"/>
    <property type="match status" value="1"/>
</dbReference>
<dbReference type="SUPFAM" id="SSF53041">
    <property type="entry name" value="Resolvase-like"/>
    <property type="match status" value="1"/>
</dbReference>
<dbReference type="GO" id="GO:0015074">
    <property type="term" value="P:DNA integration"/>
    <property type="evidence" value="ECO:0007669"/>
    <property type="project" value="UniProtKB-KW"/>
</dbReference>
<keyword evidence="3" id="KW-0238">DNA-binding</keyword>
<dbReference type="InterPro" id="IPR006119">
    <property type="entry name" value="Resolv_N"/>
</dbReference>
<reference evidence="8 9" key="1">
    <citation type="journal article" date="2012" name="J. Bacteriol.">
        <title>Genome Sequence of Corynebacterium casei UCMA 3821, Isolated from a Smear-Ripened Cheese.</title>
        <authorList>
            <person name="Monnet C."/>
            <person name="Loux V."/>
            <person name="Bento P."/>
            <person name="Gibrat J.F."/>
            <person name="Straub C."/>
            <person name="Bonnarme P."/>
            <person name="Landaud S."/>
            <person name="Irlinger F."/>
        </authorList>
    </citation>
    <scope>NUCLEOTIDE SEQUENCE [LARGE SCALE GENOMIC DNA]</scope>
    <source>
        <strain evidence="8 9">UCMA 3821</strain>
    </source>
</reference>
<evidence type="ECO:0000256" key="3">
    <source>
        <dbReference type="ARBA" id="ARBA00023125"/>
    </source>
</evidence>
<dbReference type="PANTHER" id="PTHR30461">
    <property type="entry name" value="DNA-INVERTASE FROM LAMBDOID PROPHAGE"/>
    <property type="match status" value="1"/>
</dbReference>
<dbReference type="SMART" id="SM00857">
    <property type="entry name" value="Resolvase"/>
    <property type="match status" value="1"/>
</dbReference>
<feature type="active site" description="O-(5'-phospho-DNA)-serine intermediate" evidence="5 6">
    <location>
        <position position="31"/>
    </location>
</feature>
<evidence type="ECO:0000256" key="1">
    <source>
        <dbReference type="ARBA" id="ARBA00009913"/>
    </source>
</evidence>
<dbReference type="RefSeq" id="WP_006822330.1">
    <property type="nucleotide sequence ID" value="NZ_CAFW01000043.1"/>
</dbReference>
<feature type="domain" description="Resolvase/invertase-type recombinase catalytic" evidence="7">
    <location>
        <begin position="23"/>
        <end position="159"/>
    </location>
</feature>
<dbReference type="PROSITE" id="PS00398">
    <property type="entry name" value="RECOMBINASES_2"/>
    <property type="match status" value="1"/>
</dbReference>
<dbReference type="Gene3D" id="3.40.50.1390">
    <property type="entry name" value="Resolvase, N-terminal catalytic domain"/>
    <property type="match status" value="1"/>
</dbReference>
<evidence type="ECO:0000256" key="4">
    <source>
        <dbReference type="ARBA" id="ARBA00023172"/>
    </source>
</evidence>
<dbReference type="AlphaFoldDB" id="G7HXA1"/>
<evidence type="ECO:0000259" key="7">
    <source>
        <dbReference type="PROSITE" id="PS51736"/>
    </source>
</evidence>
<dbReference type="CDD" id="cd00569">
    <property type="entry name" value="HTH_Hin_like"/>
    <property type="match status" value="1"/>
</dbReference>
<evidence type="ECO:0000313" key="8">
    <source>
        <dbReference type="EMBL" id="CCE54816.1"/>
    </source>
</evidence>
<dbReference type="GO" id="GO:0003677">
    <property type="term" value="F:DNA binding"/>
    <property type="evidence" value="ECO:0007669"/>
    <property type="project" value="UniProtKB-KW"/>
</dbReference>
<dbReference type="PANTHER" id="PTHR30461:SF26">
    <property type="entry name" value="RESOLVASE HOMOLOG YNEB"/>
    <property type="match status" value="1"/>
</dbReference>
<comment type="similarity">
    <text evidence="1">Belongs to the site-specific recombinase resolvase family.</text>
</comment>
<sequence length="208" mass="22974">MTNGTETGLPLDIPEQPEVISGQKIGYARVSSKDQNLERQTAALKKEKCFRIFTDTVSGSSTDRPGLDGALDYARPGDQLVVTSMDRLARSLIDLHRLVDELTARDVSVKFLKEGQTYSLNSTPIAKLMLGLLGSVAEFERSIIRERQAEGIARAKARGVYKGRAKALTDEQLAHAREWVIAGIPKAEVARRLGIGRTTLYSYLKQEK</sequence>
<dbReference type="EMBL" id="CAFW01000043">
    <property type="protein sequence ID" value="CCE54816.1"/>
    <property type="molecule type" value="Genomic_DNA"/>
</dbReference>
<dbReference type="Proteomes" id="UP000004840">
    <property type="component" value="Unassembled WGS sequence"/>
</dbReference>
<dbReference type="InterPro" id="IPR006120">
    <property type="entry name" value="Resolvase_HTH_dom"/>
</dbReference>
<name>G7HXA1_9CORY</name>
<dbReference type="InterPro" id="IPR006118">
    <property type="entry name" value="Recombinase_CS"/>
</dbReference>
<dbReference type="Gene3D" id="1.10.10.60">
    <property type="entry name" value="Homeodomain-like"/>
    <property type="match status" value="1"/>
</dbReference>